<protein>
    <submittedName>
        <fullName evidence="2">Uncharacterized protein</fullName>
    </submittedName>
</protein>
<evidence type="ECO:0000313" key="2">
    <source>
        <dbReference type="EMBL" id="EZF47749.1"/>
    </source>
</evidence>
<dbReference type="AlphaFoldDB" id="A0A022VP96"/>
<sequence>MSKPVKFPVSSQSVLANMTRFYGLDNQIHQCRNPDDKGLHWLKLRVLFQSFLYSFLCLVTVPDSDLCLARASFDSNPSATSTKSHGLRGHTEYSHIRCDKIAKIVKNINSQIQRRTKRTYHLNVMGHNNIQDGPRSIPRNQRSRGD</sequence>
<evidence type="ECO:0000256" key="1">
    <source>
        <dbReference type="SAM" id="MobiDB-lite"/>
    </source>
</evidence>
<reference evidence="2" key="1">
    <citation type="submission" date="2014-02" db="EMBL/GenBank/DDBJ databases">
        <title>The Genome Sequence of Trichophyton rubrum (morphotype fischeri) CBS 288.86.</title>
        <authorList>
            <consortium name="The Broad Institute Genomics Platform"/>
            <person name="Cuomo C.A."/>
            <person name="White T.C."/>
            <person name="Graser Y."/>
            <person name="Martinez-Rossi N."/>
            <person name="Heitman J."/>
            <person name="Young S.K."/>
            <person name="Zeng Q."/>
            <person name="Gargeya S."/>
            <person name="Abouelleil A."/>
            <person name="Alvarado L."/>
            <person name="Chapman S.B."/>
            <person name="Gainer-Dewar J."/>
            <person name="Goldberg J."/>
            <person name="Griggs A."/>
            <person name="Gujja S."/>
            <person name="Hansen M."/>
            <person name="Howarth C."/>
            <person name="Imamovic A."/>
            <person name="Larimer J."/>
            <person name="Martinez D."/>
            <person name="Murphy C."/>
            <person name="Pearson M.D."/>
            <person name="Persinoti G."/>
            <person name="Poon T."/>
            <person name="Priest M."/>
            <person name="Roberts A.D."/>
            <person name="Saif S."/>
            <person name="Shea T.D."/>
            <person name="Sykes S.N."/>
            <person name="Wortman J."/>
            <person name="Nusbaum C."/>
            <person name="Birren B."/>
        </authorList>
    </citation>
    <scope>NUCLEOTIDE SEQUENCE [LARGE SCALE GENOMIC DNA]</scope>
    <source>
        <strain evidence="2">CBS 288.86</strain>
    </source>
</reference>
<gene>
    <name evidence="2" type="ORF">H103_08489</name>
</gene>
<dbReference type="Proteomes" id="UP000023758">
    <property type="component" value="Unassembled WGS sequence"/>
</dbReference>
<feature type="region of interest" description="Disordered" evidence="1">
    <location>
        <begin position="126"/>
        <end position="146"/>
    </location>
</feature>
<name>A0A022VP96_TRIRU</name>
<dbReference type="HOGENOM" id="CLU_1778782_0_0_1"/>
<organism evidence="2">
    <name type="scientific">Trichophyton rubrum CBS 288.86</name>
    <dbReference type="NCBI Taxonomy" id="1215330"/>
    <lineage>
        <taxon>Eukaryota</taxon>
        <taxon>Fungi</taxon>
        <taxon>Dikarya</taxon>
        <taxon>Ascomycota</taxon>
        <taxon>Pezizomycotina</taxon>
        <taxon>Eurotiomycetes</taxon>
        <taxon>Eurotiomycetidae</taxon>
        <taxon>Onygenales</taxon>
        <taxon>Arthrodermataceae</taxon>
        <taxon>Trichophyton</taxon>
    </lineage>
</organism>
<accession>A0A022VP96</accession>
<dbReference type="EMBL" id="KK207940">
    <property type="protein sequence ID" value="EZF47749.1"/>
    <property type="molecule type" value="Genomic_DNA"/>
</dbReference>
<proteinExistence type="predicted"/>